<keyword evidence="1" id="KW-1133">Transmembrane helix</keyword>
<feature type="transmembrane region" description="Helical" evidence="1">
    <location>
        <begin position="21"/>
        <end position="46"/>
    </location>
</feature>
<protein>
    <submittedName>
        <fullName evidence="2">Uncharacterized protein</fullName>
    </submittedName>
</protein>
<evidence type="ECO:0000313" key="3">
    <source>
        <dbReference type="Proteomes" id="UP000050417"/>
    </source>
</evidence>
<dbReference type="AlphaFoldDB" id="A0A0P6XM94"/>
<sequence>MMDTQFTQSRPPSPSPRHRSQVLWQIAVPLGVFILGILALAVLSVIRSSTDFEAGLHWANISAIFIITPILTFSFITLIILALLIYGLARLLKVIPAASLKVWSYFEIAKNYVRLASDQVTRPIVSANAWARQGQTLAGRVFHPRKAGQPSSEKVDI</sequence>
<keyword evidence="1" id="KW-0472">Membrane</keyword>
<name>A0A0P6XM94_9CHLR</name>
<dbReference type="EMBL" id="LGCL01000045">
    <property type="protein sequence ID" value="KPL70037.1"/>
    <property type="molecule type" value="Genomic_DNA"/>
</dbReference>
<reference evidence="2 3" key="1">
    <citation type="submission" date="2015-07" db="EMBL/GenBank/DDBJ databases">
        <title>Genome sequence of Ornatilinea apprima DSM 23815.</title>
        <authorList>
            <person name="Hemp J."/>
            <person name="Ward L.M."/>
            <person name="Pace L.A."/>
            <person name="Fischer W.W."/>
        </authorList>
    </citation>
    <scope>NUCLEOTIDE SEQUENCE [LARGE SCALE GENOMIC DNA]</scope>
    <source>
        <strain evidence="2 3">P3M-1</strain>
    </source>
</reference>
<accession>A0A0P6XM94</accession>
<gene>
    <name evidence="2" type="ORF">ADN00_18415</name>
</gene>
<dbReference type="STRING" id="1134406.ADN00_18415"/>
<organism evidence="2 3">
    <name type="scientific">Ornatilinea apprima</name>
    <dbReference type="NCBI Taxonomy" id="1134406"/>
    <lineage>
        <taxon>Bacteria</taxon>
        <taxon>Bacillati</taxon>
        <taxon>Chloroflexota</taxon>
        <taxon>Anaerolineae</taxon>
        <taxon>Anaerolineales</taxon>
        <taxon>Anaerolineaceae</taxon>
        <taxon>Ornatilinea</taxon>
    </lineage>
</organism>
<proteinExistence type="predicted"/>
<evidence type="ECO:0000256" key="1">
    <source>
        <dbReference type="SAM" id="Phobius"/>
    </source>
</evidence>
<evidence type="ECO:0000313" key="2">
    <source>
        <dbReference type="EMBL" id="KPL70037.1"/>
    </source>
</evidence>
<comment type="caution">
    <text evidence="2">The sequence shown here is derived from an EMBL/GenBank/DDBJ whole genome shotgun (WGS) entry which is preliminary data.</text>
</comment>
<keyword evidence="3" id="KW-1185">Reference proteome</keyword>
<feature type="transmembrane region" description="Helical" evidence="1">
    <location>
        <begin position="58"/>
        <end position="86"/>
    </location>
</feature>
<keyword evidence="1" id="KW-0812">Transmembrane</keyword>
<dbReference type="Proteomes" id="UP000050417">
    <property type="component" value="Unassembled WGS sequence"/>
</dbReference>
<dbReference type="RefSeq" id="WP_075064515.1">
    <property type="nucleotide sequence ID" value="NZ_LGCL01000045.1"/>
</dbReference>